<reference evidence="2" key="1">
    <citation type="submission" date="2019-08" db="EMBL/GenBank/DDBJ databases">
        <title>Complete genome sequence of a mangrove-derived Streptomyces xiamenensis.</title>
        <authorList>
            <person name="Xu J."/>
        </authorList>
    </citation>
    <scope>NUCLEOTIDE SEQUENCE</scope>
    <source>
        <strain evidence="2">318</strain>
    </source>
</reference>
<dbReference type="PATRIC" id="fig|408015.6.peg.2416"/>
<dbReference type="HOGENOM" id="CLU_1958453_0_0_11"/>
<name>A0A0F7FV76_9ACTN</name>
<gene>
    <name evidence="2" type="ORF">SXIM_23810</name>
</gene>
<evidence type="ECO:0000313" key="2">
    <source>
        <dbReference type="EMBL" id="AKG43765.1"/>
    </source>
</evidence>
<dbReference type="STRING" id="408015.SXIM_23810"/>
<dbReference type="AlphaFoldDB" id="A0A0F7FV76"/>
<evidence type="ECO:0000313" key="3">
    <source>
        <dbReference type="Proteomes" id="UP000034034"/>
    </source>
</evidence>
<organism evidence="2 3">
    <name type="scientific">Streptomyces xiamenensis</name>
    <dbReference type="NCBI Taxonomy" id="408015"/>
    <lineage>
        <taxon>Bacteria</taxon>
        <taxon>Bacillati</taxon>
        <taxon>Actinomycetota</taxon>
        <taxon>Actinomycetes</taxon>
        <taxon>Kitasatosporales</taxon>
        <taxon>Streptomycetaceae</taxon>
        <taxon>Streptomyces</taxon>
    </lineage>
</organism>
<dbReference type="KEGG" id="sxi:SXIM_23810"/>
<evidence type="ECO:0000256" key="1">
    <source>
        <dbReference type="SAM" id="MobiDB-lite"/>
    </source>
</evidence>
<feature type="compositionally biased region" description="Basic residues" evidence="1">
    <location>
        <begin position="32"/>
        <end position="42"/>
    </location>
</feature>
<dbReference type="Proteomes" id="UP000034034">
    <property type="component" value="Chromosome"/>
</dbReference>
<accession>A0A0F7FV76</accession>
<dbReference type="EMBL" id="CP009922">
    <property type="protein sequence ID" value="AKG43765.1"/>
    <property type="molecule type" value="Genomic_DNA"/>
</dbReference>
<proteinExistence type="predicted"/>
<keyword evidence="3" id="KW-1185">Reference proteome</keyword>
<feature type="region of interest" description="Disordered" evidence="1">
    <location>
        <begin position="1"/>
        <end position="95"/>
    </location>
</feature>
<protein>
    <submittedName>
        <fullName evidence="2">Uncharacterized protein</fullName>
    </submittedName>
</protein>
<sequence>MTHVTDSDDASGKRTPRAADGAHGDHVDGARHHSGKSPKLFRTHPDSTARRLTGKPSVQAKKALFPSGILARTVDAPEARPNTAGHTEHHPHRLTRTVMSRCLEDACTRTALPPGRSAAGASSPVPVP</sequence>
<feature type="compositionally biased region" description="Basic and acidic residues" evidence="1">
    <location>
        <begin position="20"/>
        <end position="31"/>
    </location>
</feature>